<reference evidence="1" key="2">
    <citation type="journal article" date="2015" name="Data Brief">
        <title>Shoot transcriptome of the giant reed, Arundo donax.</title>
        <authorList>
            <person name="Barrero R.A."/>
            <person name="Guerrero F.D."/>
            <person name="Moolhuijzen P."/>
            <person name="Goolsby J.A."/>
            <person name="Tidwell J."/>
            <person name="Bellgard S.E."/>
            <person name="Bellgard M.I."/>
        </authorList>
    </citation>
    <scope>NUCLEOTIDE SEQUENCE</scope>
    <source>
        <tissue evidence="1">Shoot tissue taken approximately 20 cm above the soil surface</tissue>
    </source>
</reference>
<dbReference type="EMBL" id="GBRH01231308">
    <property type="protein sequence ID" value="JAD66587.1"/>
    <property type="molecule type" value="Transcribed_RNA"/>
</dbReference>
<dbReference type="AlphaFoldDB" id="A0A0A9C523"/>
<protein>
    <submittedName>
        <fullName evidence="1">Uncharacterized protein</fullName>
    </submittedName>
</protein>
<accession>A0A0A9C523</accession>
<organism evidence="1">
    <name type="scientific">Arundo donax</name>
    <name type="common">Giant reed</name>
    <name type="synonym">Donax arundinaceus</name>
    <dbReference type="NCBI Taxonomy" id="35708"/>
    <lineage>
        <taxon>Eukaryota</taxon>
        <taxon>Viridiplantae</taxon>
        <taxon>Streptophyta</taxon>
        <taxon>Embryophyta</taxon>
        <taxon>Tracheophyta</taxon>
        <taxon>Spermatophyta</taxon>
        <taxon>Magnoliopsida</taxon>
        <taxon>Liliopsida</taxon>
        <taxon>Poales</taxon>
        <taxon>Poaceae</taxon>
        <taxon>PACMAD clade</taxon>
        <taxon>Arundinoideae</taxon>
        <taxon>Arundineae</taxon>
        <taxon>Arundo</taxon>
    </lineage>
</organism>
<sequence>MRSRCKRLLSTVAASHGPTNAPPQPLFVLIMCSAMWIGNSSFQDVCFKARRLGSLTIARWSWVSTTTSPPSLVSILSLIGQRWRGSMTQCRRPGPNWWRLHARSSGLLSSLAR</sequence>
<reference evidence="1" key="1">
    <citation type="submission" date="2014-09" db="EMBL/GenBank/DDBJ databases">
        <authorList>
            <person name="Magalhaes I.L.F."/>
            <person name="Oliveira U."/>
            <person name="Santos F.R."/>
            <person name="Vidigal T.H.D.A."/>
            <person name="Brescovit A.D."/>
            <person name="Santos A.J."/>
        </authorList>
    </citation>
    <scope>NUCLEOTIDE SEQUENCE</scope>
    <source>
        <tissue evidence="1">Shoot tissue taken approximately 20 cm above the soil surface</tissue>
    </source>
</reference>
<evidence type="ECO:0000313" key="1">
    <source>
        <dbReference type="EMBL" id="JAD66587.1"/>
    </source>
</evidence>
<name>A0A0A9C523_ARUDO</name>
<proteinExistence type="predicted"/>